<dbReference type="PROSITE" id="PS51257">
    <property type="entry name" value="PROKAR_LIPOPROTEIN"/>
    <property type="match status" value="1"/>
</dbReference>
<keyword evidence="1" id="KW-0732">Signal</keyword>
<evidence type="ECO:0000313" key="3">
    <source>
        <dbReference type="Proteomes" id="UP000033109"/>
    </source>
</evidence>
<evidence type="ECO:0000256" key="1">
    <source>
        <dbReference type="SAM" id="SignalP"/>
    </source>
</evidence>
<dbReference type="Proteomes" id="UP000033109">
    <property type="component" value="Chromosome"/>
</dbReference>
<dbReference type="RefSeq" id="WP_046311583.1">
    <property type="nucleotide sequence ID" value="NZ_CBCSCY010000017.1"/>
</dbReference>
<feature type="chain" id="PRO_5002416789" description="Lipocalin-like domain-containing protein" evidence="1">
    <location>
        <begin position="21"/>
        <end position="159"/>
    </location>
</feature>
<protein>
    <recommendedName>
        <fullName evidence="4">Lipocalin-like domain-containing protein</fullName>
    </recommendedName>
</protein>
<evidence type="ECO:0000313" key="2">
    <source>
        <dbReference type="EMBL" id="AKD04035.1"/>
    </source>
</evidence>
<gene>
    <name evidence="2" type="ORF">PKOR_14190</name>
</gene>
<sequence>MKKLLVIPLCLSLFFTSCNDNDSDAVIPAVSEIDADMRGDWTNTSVKRIYYSDTDTVMYADSVARQANFHFDGQRMTVTLPGSSNEDVWNYSFPDANDSTYIELSQGELTTKYNVTSMSDTAMVWVEERPWAGFPEEAPDEEKTTSKLGVYTWSFSRKQ</sequence>
<dbReference type="HOGENOM" id="CLU_1659154_0_0_10"/>
<dbReference type="KEGG" id="pko:PKOR_14190"/>
<reference evidence="2 3" key="1">
    <citation type="journal article" date="2015" name="Sci. Rep.">
        <title>Unraveling adaptation of Pontibacter korlensis to radiation and infertility in desert through complete genome and comparative transcriptomic analysis.</title>
        <authorList>
            <person name="Dai J."/>
            <person name="Dai W."/>
            <person name="Qiu C."/>
            <person name="Yang Z."/>
            <person name="Zhang Y."/>
            <person name="Zhou M."/>
            <person name="Zhang L."/>
            <person name="Fang C."/>
            <person name="Gao Q."/>
            <person name="Yang Q."/>
            <person name="Li X."/>
            <person name="Wang Z."/>
            <person name="Wang Z."/>
            <person name="Jia Z."/>
            <person name="Chen X."/>
        </authorList>
    </citation>
    <scope>NUCLEOTIDE SEQUENCE [LARGE SCALE GENOMIC DNA]</scope>
    <source>
        <strain evidence="2 3">X14-1T</strain>
    </source>
</reference>
<accession>A0A0E3ZGK4</accession>
<keyword evidence="3" id="KW-1185">Reference proteome</keyword>
<feature type="signal peptide" evidence="1">
    <location>
        <begin position="1"/>
        <end position="20"/>
    </location>
</feature>
<organism evidence="2 3">
    <name type="scientific">Pontibacter korlensis</name>
    <dbReference type="NCBI Taxonomy" id="400092"/>
    <lineage>
        <taxon>Bacteria</taxon>
        <taxon>Pseudomonadati</taxon>
        <taxon>Bacteroidota</taxon>
        <taxon>Cytophagia</taxon>
        <taxon>Cytophagales</taxon>
        <taxon>Hymenobacteraceae</taxon>
        <taxon>Pontibacter</taxon>
    </lineage>
</organism>
<proteinExistence type="predicted"/>
<dbReference type="OrthoDB" id="851883at2"/>
<dbReference type="EMBL" id="CP009621">
    <property type="protein sequence ID" value="AKD04035.1"/>
    <property type="molecule type" value="Genomic_DNA"/>
</dbReference>
<dbReference type="AlphaFoldDB" id="A0A0E3ZGK4"/>
<evidence type="ECO:0008006" key="4">
    <source>
        <dbReference type="Google" id="ProtNLM"/>
    </source>
</evidence>
<dbReference type="PATRIC" id="fig|400092.3.peg.3091"/>
<name>A0A0E3ZGK4_9BACT</name>